<evidence type="ECO:0000313" key="1">
    <source>
        <dbReference type="EMBL" id="PKR82489.1"/>
    </source>
</evidence>
<protein>
    <submittedName>
        <fullName evidence="1">Uncharacterized protein</fullName>
    </submittedName>
</protein>
<name>A0A2N3LD07_9BACI</name>
<dbReference type="RefSeq" id="WP_101356728.1">
    <property type="nucleotide sequence ID" value="NZ_PIQO01000041.1"/>
</dbReference>
<reference evidence="1 2" key="1">
    <citation type="submission" date="2017-11" db="EMBL/GenBank/DDBJ databases">
        <title>Bacillus camelliae sp. nov., isolated from pu'er tea.</title>
        <authorList>
            <person name="Niu L."/>
        </authorList>
    </citation>
    <scope>NUCLEOTIDE SEQUENCE [LARGE SCALE GENOMIC DNA]</scope>
    <source>
        <strain evidence="1 2">7578-1</strain>
    </source>
</reference>
<evidence type="ECO:0000313" key="2">
    <source>
        <dbReference type="Proteomes" id="UP000233440"/>
    </source>
</evidence>
<dbReference type="AlphaFoldDB" id="A0A2N3LD07"/>
<sequence length="76" mass="9099">MKLLFIGYELPRDLYLKYDKVFPSLNTHYQQVELEGDLMHLIPEYSENEVIQYIESINQQYNANLTLELIPYEQGE</sequence>
<gene>
    <name evidence="1" type="ORF">CWO92_24115</name>
</gene>
<accession>A0A2N3LD07</accession>
<proteinExistence type="predicted"/>
<organism evidence="1 2">
    <name type="scientific">Heyndrickxia camelliae</name>
    <dbReference type="NCBI Taxonomy" id="1707093"/>
    <lineage>
        <taxon>Bacteria</taxon>
        <taxon>Bacillati</taxon>
        <taxon>Bacillota</taxon>
        <taxon>Bacilli</taxon>
        <taxon>Bacillales</taxon>
        <taxon>Bacillaceae</taxon>
        <taxon>Heyndrickxia</taxon>
    </lineage>
</organism>
<comment type="caution">
    <text evidence="1">The sequence shown here is derived from an EMBL/GenBank/DDBJ whole genome shotgun (WGS) entry which is preliminary data.</text>
</comment>
<keyword evidence="2" id="KW-1185">Reference proteome</keyword>
<dbReference type="EMBL" id="PIQO01000041">
    <property type="protein sequence ID" value="PKR82489.1"/>
    <property type="molecule type" value="Genomic_DNA"/>
</dbReference>
<dbReference type="Proteomes" id="UP000233440">
    <property type="component" value="Unassembled WGS sequence"/>
</dbReference>